<dbReference type="RefSeq" id="WP_169500674.1">
    <property type="nucleotide sequence ID" value="NZ_JABBFZ010000022.1"/>
</dbReference>
<keyword evidence="3" id="KW-1185">Reference proteome</keyword>
<dbReference type="InterPro" id="IPR044855">
    <property type="entry name" value="CoA-Trfase_III_dom3_sf"/>
</dbReference>
<dbReference type="GO" id="GO:0016740">
    <property type="term" value="F:transferase activity"/>
    <property type="evidence" value="ECO:0007669"/>
    <property type="project" value="UniProtKB-KW"/>
</dbReference>
<dbReference type="EMBL" id="JABBFZ010000022">
    <property type="protein sequence ID" value="NML34484.1"/>
    <property type="molecule type" value="Genomic_DNA"/>
</dbReference>
<dbReference type="SUPFAM" id="SSF89796">
    <property type="entry name" value="CoA-transferase family III (CaiB/BaiF)"/>
    <property type="match status" value="1"/>
</dbReference>
<dbReference type="Gene3D" id="3.40.50.10540">
    <property type="entry name" value="Crotonobetainyl-coa:carnitine coa-transferase, domain 1"/>
    <property type="match status" value="1"/>
</dbReference>
<protein>
    <submittedName>
        <fullName evidence="2">CoA transferase</fullName>
    </submittedName>
</protein>
<comment type="caution">
    <text evidence="2">The sequence shown here is derived from an EMBL/GenBank/DDBJ whole genome shotgun (WGS) entry which is preliminary data.</text>
</comment>
<dbReference type="PANTHER" id="PTHR48228:SF6">
    <property type="entry name" value="L-CARNITINE COA-TRANSFERASE"/>
    <property type="match status" value="1"/>
</dbReference>
<name>A0A7Y0A120_9BURK</name>
<dbReference type="InterPro" id="IPR050509">
    <property type="entry name" value="CoA-transferase_III"/>
</dbReference>
<dbReference type="Pfam" id="PF02515">
    <property type="entry name" value="CoA_transf_3"/>
    <property type="match status" value="1"/>
</dbReference>
<dbReference type="PANTHER" id="PTHR48228">
    <property type="entry name" value="SUCCINYL-COA--D-CITRAMALATE COA-TRANSFERASE"/>
    <property type="match status" value="1"/>
</dbReference>
<dbReference type="Gene3D" id="3.30.1540.10">
    <property type="entry name" value="formyl-coa transferase, domain 3"/>
    <property type="match status" value="1"/>
</dbReference>
<dbReference type="InterPro" id="IPR003673">
    <property type="entry name" value="CoA-Trfase_fam_III"/>
</dbReference>
<gene>
    <name evidence="2" type="ORF">HHL14_27090</name>
</gene>
<sequence length="400" mass="43597">MNGDGPLAGLVVVDMGQLLAAPEAAMLLADFGATVIKVEPPTVGDISRKSGWEVNGTSVWWRWLGRNKYAVTINIKDPRGQKLVRRLIDGADVLIENMRPGKLEAANLAPEDLHSTNPDLVILRVTGWGQTGPYSDRACFGTQVEAMSGFAAANGQPDGPPTLPTFAIADAAAGYLGAFSVMTALHGRDKHPEKRGEVIDLSLMEAMFGLLGPQASAYSALKAMPQRIGSRSPMGAPRNIYKTRDERWLAISCTANRIAHRVFTLIGQGHLLDDPEYSTPEGRLRNVDKVDELVQAWVGARDGNDVIGQFSAAGATVAPVYTIADIEEDEHFASRKMIVDVPMENNESLRMQNVFPRFQHNPGSVKWSGRELGADNTAVFMERLGLSQQEFEEYKRDGVI</sequence>
<dbReference type="Proteomes" id="UP000583127">
    <property type="component" value="Unassembled WGS sequence"/>
</dbReference>
<dbReference type="AlphaFoldDB" id="A0A7Y0A120"/>
<dbReference type="InterPro" id="IPR023606">
    <property type="entry name" value="CoA-Trfase_III_dom_1_sf"/>
</dbReference>
<proteinExistence type="predicted"/>
<reference evidence="2 3" key="1">
    <citation type="submission" date="2020-04" db="EMBL/GenBank/DDBJ databases">
        <title>Paraburkholderia sp. G-4-1-8 isolated from soil.</title>
        <authorList>
            <person name="Dahal R.H."/>
        </authorList>
    </citation>
    <scope>NUCLEOTIDE SEQUENCE [LARGE SCALE GENOMIC DNA]</scope>
    <source>
        <strain evidence="2 3">G-4-1-8</strain>
    </source>
</reference>
<accession>A0A7Y0A120</accession>
<keyword evidence="1 2" id="KW-0808">Transferase</keyword>
<evidence type="ECO:0000256" key="1">
    <source>
        <dbReference type="ARBA" id="ARBA00022679"/>
    </source>
</evidence>
<evidence type="ECO:0000313" key="2">
    <source>
        <dbReference type="EMBL" id="NML34484.1"/>
    </source>
</evidence>
<organism evidence="2 3">
    <name type="scientific">Paraburkholderia antibiotica</name>
    <dbReference type="NCBI Taxonomy" id="2728839"/>
    <lineage>
        <taxon>Bacteria</taxon>
        <taxon>Pseudomonadati</taxon>
        <taxon>Pseudomonadota</taxon>
        <taxon>Betaproteobacteria</taxon>
        <taxon>Burkholderiales</taxon>
        <taxon>Burkholderiaceae</taxon>
        <taxon>Paraburkholderia</taxon>
    </lineage>
</organism>
<evidence type="ECO:0000313" key="3">
    <source>
        <dbReference type="Proteomes" id="UP000583127"/>
    </source>
</evidence>